<proteinExistence type="inferred from homology"/>
<comment type="similarity">
    <text evidence="9">Belongs to the SecD/SecF family. SecD subfamily.</text>
</comment>
<dbReference type="PRINTS" id="PR01755">
    <property type="entry name" value="SECFTRNLCASE"/>
</dbReference>
<dbReference type="AlphaFoldDB" id="A0A9X7YMA9"/>
<dbReference type="Gene3D" id="3.30.1360.200">
    <property type="match status" value="1"/>
</dbReference>
<evidence type="ECO:0000256" key="4">
    <source>
        <dbReference type="ARBA" id="ARBA00022692"/>
    </source>
</evidence>
<dbReference type="InterPro" id="IPR048634">
    <property type="entry name" value="SecD_SecF_C"/>
</dbReference>
<evidence type="ECO:0000313" key="15">
    <source>
        <dbReference type="Proteomes" id="UP000596074"/>
    </source>
</evidence>
<dbReference type="EMBL" id="CP046056">
    <property type="protein sequence ID" value="QQD23325.1"/>
    <property type="molecule type" value="Genomic_DNA"/>
</dbReference>
<feature type="transmembrane region" description="Helical" evidence="9">
    <location>
        <begin position="758"/>
        <end position="780"/>
    </location>
</feature>
<feature type="domain" description="Protein translocase subunit SecDF P1" evidence="12">
    <location>
        <begin position="154"/>
        <end position="212"/>
    </location>
</feature>
<dbReference type="GO" id="GO:0015450">
    <property type="term" value="F:protein-transporting ATPase activity"/>
    <property type="evidence" value="ECO:0007669"/>
    <property type="project" value="InterPro"/>
</dbReference>
<feature type="transmembrane region" description="Helical" evidence="9">
    <location>
        <begin position="678"/>
        <end position="698"/>
    </location>
</feature>
<evidence type="ECO:0000256" key="8">
    <source>
        <dbReference type="ARBA" id="ARBA00023136"/>
    </source>
</evidence>
<name>A0A9X7YMA9_9GAMM</name>
<dbReference type="NCBIfam" id="NF009583">
    <property type="entry name" value="PRK13024.1-3"/>
    <property type="match status" value="1"/>
</dbReference>
<reference evidence="14 15" key="1">
    <citation type="submission" date="2019-11" db="EMBL/GenBank/DDBJ databases">
        <title>Venatorbacter sp. nov. a predator of Campylobacter and other Gram-negative bacteria.</title>
        <authorList>
            <person name="Saeedi A."/>
            <person name="Cummings N.J."/>
            <person name="Connerton I.F."/>
            <person name="Connerton P.L."/>
        </authorList>
    </citation>
    <scope>NUCLEOTIDE SEQUENCE [LARGE SCALE GENOMIC DNA]</scope>
    <source>
        <strain evidence="14">XL5</strain>
    </source>
</reference>
<feature type="transmembrane region" description="Helical" evidence="9">
    <location>
        <begin position="651"/>
        <end position="671"/>
    </location>
</feature>
<evidence type="ECO:0000256" key="3">
    <source>
        <dbReference type="ARBA" id="ARBA00022475"/>
    </source>
</evidence>
<feature type="transmembrane region" description="Helical" evidence="9">
    <location>
        <begin position="405"/>
        <end position="425"/>
    </location>
</feature>
<keyword evidence="4 9" id="KW-0812">Transmembrane</keyword>
<comment type="similarity">
    <text evidence="10">Belongs to the SecD/SecF family. SecF subfamily.</text>
</comment>
<feature type="transmembrane region" description="Helical" evidence="9">
    <location>
        <begin position="704"/>
        <end position="721"/>
    </location>
</feature>
<dbReference type="InterPro" id="IPR055344">
    <property type="entry name" value="SecD_SecF_C_bact"/>
</dbReference>
<feature type="transmembrane region" description="Helical" evidence="9">
    <location>
        <begin position="379"/>
        <end position="399"/>
    </location>
</feature>
<comment type="caution">
    <text evidence="9">Lacks conserved residue(s) required for the propagation of feature annotation.</text>
</comment>
<dbReference type="NCBIfam" id="TIGR00966">
    <property type="entry name" value="transloc_SecF"/>
    <property type="match status" value="1"/>
</dbReference>
<dbReference type="InterPro" id="IPR022646">
    <property type="entry name" value="SecD/SecF_CS"/>
</dbReference>
<gene>
    <name evidence="9 14" type="primary">secD</name>
    <name evidence="10" type="synonym">secF</name>
    <name evidence="14" type="ORF">GJQ55_02015</name>
</gene>
<evidence type="ECO:0000256" key="5">
    <source>
        <dbReference type="ARBA" id="ARBA00022927"/>
    </source>
</evidence>
<accession>A0A9X7YMA9</accession>
<evidence type="ECO:0000256" key="6">
    <source>
        <dbReference type="ARBA" id="ARBA00022989"/>
    </source>
</evidence>
<evidence type="ECO:0000256" key="2">
    <source>
        <dbReference type="ARBA" id="ARBA00022448"/>
    </source>
</evidence>
<dbReference type="InterPro" id="IPR054384">
    <property type="entry name" value="SecDF_P1_head"/>
</dbReference>
<evidence type="ECO:0000313" key="14">
    <source>
        <dbReference type="EMBL" id="QQD23325.1"/>
    </source>
</evidence>
<feature type="domain" description="Protein export membrane protein SecD/SecF C-terminal" evidence="11">
    <location>
        <begin position="338"/>
        <end position="498"/>
    </location>
</feature>
<dbReference type="FunFam" id="1.20.1640.10:FF:000004">
    <property type="entry name" value="Protein translocase subunit SecD"/>
    <property type="match status" value="1"/>
</dbReference>
<feature type="transmembrane region" description="Helical" evidence="9">
    <location>
        <begin position="786"/>
        <end position="808"/>
    </location>
</feature>
<keyword evidence="2 9" id="KW-0813">Transport</keyword>
<dbReference type="GO" id="GO:0043952">
    <property type="term" value="P:protein transport by the Sec complex"/>
    <property type="evidence" value="ECO:0007669"/>
    <property type="project" value="UniProtKB-UniRule"/>
</dbReference>
<evidence type="ECO:0000259" key="11">
    <source>
        <dbReference type="Pfam" id="PF02355"/>
    </source>
</evidence>
<evidence type="ECO:0000259" key="12">
    <source>
        <dbReference type="Pfam" id="PF21760"/>
    </source>
</evidence>
<comment type="subcellular location">
    <subcellularLocation>
        <location evidence="1 9">Cell membrane</location>
        <topology evidence="1 9">Multi-pass membrane protein</topology>
    </subcellularLocation>
</comment>
<dbReference type="InterPro" id="IPR005791">
    <property type="entry name" value="SecD"/>
</dbReference>
<keyword evidence="7 9" id="KW-0811">Translocation</keyword>
<dbReference type="HAMAP" id="MF_01464_B">
    <property type="entry name" value="SecF_B"/>
    <property type="match status" value="1"/>
</dbReference>
<feature type="transmembrane region" description="Helical" evidence="9">
    <location>
        <begin position="454"/>
        <end position="473"/>
    </location>
</feature>
<protein>
    <recommendedName>
        <fullName evidence="9 10">Multifunctional fusion protein</fullName>
    </recommendedName>
    <domain>
        <recommendedName>
            <fullName evidence="9">Protein translocase subunit SecD</fullName>
        </recommendedName>
    </domain>
    <domain>
        <recommendedName>
            <fullName evidence="10">Protein-export membrane protein SecF</fullName>
        </recommendedName>
    </domain>
</protein>
<dbReference type="GO" id="GO:0006605">
    <property type="term" value="P:protein targeting"/>
    <property type="evidence" value="ECO:0007669"/>
    <property type="project" value="UniProtKB-UniRule"/>
</dbReference>
<keyword evidence="6 9" id="KW-1133">Transmembrane helix</keyword>
<dbReference type="NCBIfam" id="TIGR01129">
    <property type="entry name" value="secD"/>
    <property type="match status" value="1"/>
</dbReference>
<evidence type="ECO:0000259" key="13">
    <source>
        <dbReference type="Pfam" id="PF22599"/>
    </source>
</evidence>
<dbReference type="InterPro" id="IPR005665">
    <property type="entry name" value="SecF_bac"/>
</dbReference>
<feature type="transmembrane region" description="Helical" evidence="9">
    <location>
        <begin position="351"/>
        <end position="372"/>
    </location>
</feature>
<dbReference type="Pfam" id="PF02355">
    <property type="entry name" value="SecD_SecF_C"/>
    <property type="match status" value="2"/>
</dbReference>
<comment type="subunit">
    <text evidence="9">Forms a complex with SecF. Part of the essential Sec protein translocation apparatus which comprises SecA, SecYEG and auxiliary proteins SecDF-YajC and YidC.</text>
</comment>
<sequence>MQSLTKRAVVYGLCLVLGLLAVLPNVLPERIAQQLPDWYSQQTLSLGLDLRGGSQLLLALDETTLLQQEHQRLADEAARLLREQRIGHGPISVSDRQFSVPLRDSQRAQEAVQLLQPVLEQGTLSRAFSISAEGSRVLVAATDSHRKALLDDAVERSLEVVRRRLDESGLVEPSITRQGRDSILVQMPGVEDPAQIRALLGTTAQLNFHWVADSRSNAARIQRPLADGSQTLWLEREVAMAGEHVRDAQLGFNAESGQPVVNFRLDSAGTRIFGDLTQANVGRALAIVLDNRVITAPVIRSVIAGGQGEISGAFTSKEASEVALLLRSGALPAPLDVVEERTIGPDLGSDAISMGLTTGLLGAALVLAFMLLAYGRWGLLASVTLSLNVMLIFAVLTVLGATLTLPGIAGLILTIGMAVDANILINERIREESRNGRSPQLALKLGFDRAYRTIVDANVTTLIAVGLLFLFGTGPVRGFAVTIGIGLLTSMFTAIAVTRLLLELGQRRRPQALAELPLQRWLQRLTQKPLNIMRGRVLGLGLSVLLSVASLVLLVQPGLNYGIDFRGGTLLETHLPQVPTDQLRDVLEQQGFSQISLQELGGAGEYLLRLPLAAEGGHALADAVKSSLQAQWPEAEFPRLEMVGAKVSGQFADVTILAVLLAVTGMLGYLWLRFESHFALAATLTVLLDVTKTIGFFVLTGLDFNLTAVAALLALIGYSVNDKVVVFDRVRETLRAQPGMDWPQVLNDSITATLSRTVFTSVTTALALLPMAIAGGAAVASFAQPMLFGVVVGTLSSIFVASSILYYLGQRRQRLGLAQLRPTDEEIQQQLKLIP</sequence>
<dbReference type="InterPro" id="IPR022645">
    <property type="entry name" value="SecD/SecF_bac"/>
</dbReference>
<feature type="domain" description="SecDF P1 head subdomain" evidence="13">
    <location>
        <begin position="227"/>
        <end position="333"/>
    </location>
</feature>
<dbReference type="Pfam" id="PF07549">
    <property type="entry name" value="Sec_GG"/>
    <property type="match status" value="2"/>
</dbReference>
<dbReference type="NCBIfam" id="TIGR00916">
    <property type="entry name" value="2A0604s01"/>
    <property type="match status" value="1"/>
</dbReference>
<dbReference type="HAMAP" id="MF_01463_B">
    <property type="entry name" value="SecD_B"/>
    <property type="match status" value="1"/>
</dbReference>
<dbReference type="RefSeq" id="WP_228345850.1">
    <property type="nucleotide sequence ID" value="NZ_CP046056.1"/>
</dbReference>
<dbReference type="Gene3D" id="3.30.70.3400">
    <property type="match status" value="1"/>
</dbReference>
<dbReference type="Proteomes" id="UP000596074">
    <property type="component" value="Chromosome"/>
</dbReference>
<dbReference type="KEGG" id="vcw:GJQ55_02015"/>
<evidence type="ECO:0000256" key="9">
    <source>
        <dbReference type="HAMAP-Rule" id="MF_01463"/>
    </source>
</evidence>
<evidence type="ECO:0000256" key="7">
    <source>
        <dbReference type="ARBA" id="ARBA00023010"/>
    </source>
</evidence>
<dbReference type="Pfam" id="PF22599">
    <property type="entry name" value="SecDF_P1_head"/>
    <property type="match status" value="1"/>
</dbReference>
<organism evidence="14 15">
    <name type="scientific">Venatoribacter cucullus</name>
    <dbReference type="NCBI Taxonomy" id="2661630"/>
    <lineage>
        <taxon>Bacteria</taxon>
        <taxon>Pseudomonadati</taxon>
        <taxon>Pseudomonadota</taxon>
        <taxon>Gammaproteobacteria</taxon>
        <taxon>Oceanospirillales</taxon>
        <taxon>Oceanospirillaceae</taxon>
        <taxon>Venatoribacter</taxon>
    </lineage>
</organism>
<comment type="subunit">
    <text evidence="10">Forms a complex with SecD. Part of the essential Sec protein translocation apparatus which comprises SecA, SecYEG and auxiliary proteins SecDF-YajC and YidC.</text>
</comment>
<evidence type="ECO:0000256" key="10">
    <source>
        <dbReference type="HAMAP-Rule" id="MF_01464"/>
    </source>
</evidence>
<dbReference type="SUPFAM" id="SSF82866">
    <property type="entry name" value="Multidrug efflux transporter AcrB transmembrane domain"/>
    <property type="match status" value="2"/>
</dbReference>
<comment type="function">
    <text evidence="9">Part of the Sec protein translocase complex. Interacts with the SecYEG preprotein conducting channel. SecDF uses the proton motive force (PMF) to complete protein translocation after the ATP-dependent function of SecA.</text>
</comment>
<dbReference type="GO" id="GO:0005886">
    <property type="term" value="C:plasma membrane"/>
    <property type="evidence" value="ECO:0007669"/>
    <property type="project" value="UniProtKB-SubCell"/>
</dbReference>
<dbReference type="Pfam" id="PF21760">
    <property type="entry name" value="SecD_1st"/>
    <property type="match status" value="1"/>
</dbReference>
<keyword evidence="5 9" id="KW-0653">Protein transport</keyword>
<dbReference type="InterPro" id="IPR048631">
    <property type="entry name" value="SecD_1st"/>
</dbReference>
<evidence type="ECO:0000256" key="1">
    <source>
        <dbReference type="ARBA" id="ARBA00004651"/>
    </source>
</evidence>
<feature type="domain" description="Protein export membrane protein SecD/SecF C-terminal" evidence="11">
    <location>
        <begin position="624"/>
        <end position="810"/>
    </location>
</feature>
<feature type="transmembrane region" description="Helical" evidence="9">
    <location>
        <begin position="479"/>
        <end position="502"/>
    </location>
</feature>
<dbReference type="Gene3D" id="1.20.1640.10">
    <property type="entry name" value="Multidrug efflux transporter AcrB transmembrane domain"/>
    <property type="match status" value="2"/>
</dbReference>
<dbReference type="PANTHER" id="PTHR30081">
    <property type="entry name" value="PROTEIN-EXPORT MEMBRANE PROTEIN SEC"/>
    <property type="match status" value="1"/>
</dbReference>
<dbReference type="PANTHER" id="PTHR30081:SF1">
    <property type="entry name" value="PROTEIN TRANSLOCASE SUBUNIT SECD"/>
    <property type="match status" value="1"/>
</dbReference>
<feature type="transmembrane region" description="Helical" evidence="9">
    <location>
        <begin position="537"/>
        <end position="555"/>
    </location>
</feature>
<dbReference type="GO" id="GO:0065002">
    <property type="term" value="P:intracellular protein transmembrane transport"/>
    <property type="evidence" value="ECO:0007669"/>
    <property type="project" value="UniProtKB-UniRule"/>
</dbReference>
<keyword evidence="3 9" id="KW-1003">Cell membrane</keyword>
<dbReference type="InterPro" id="IPR022813">
    <property type="entry name" value="SecD/SecF_arch_bac"/>
</dbReference>
<keyword evidence="8 9" id="KW-0472">Membrane</keyword>
<keyword evidence="15" id="KW-1185">Reference proteome</keyword>